<organism evidence="3 4">
    <name type="scientific">Pseudomonas mangrovi</name>
    <dbReference type="NCBI Taxonomy" id="2161748"/>
    <lineage>
        <taxon>Bacteria</taxon>
        <taxon>Pseudomonadati</taxon>
        <taxon>Pseudomonadota</taxon>
        <taxon>Gammaproteobacteria</taxon>
        <taxon>Pseudomonadales</taxon>
        <taxon>Pseudomonadaceae</taxon>
        <taxon>Pseudomonas</taxon>
    </lineage>
</organism>
<reference evidence="3 4" key="1">
    <citation type="submission" date="2018-04" db="EMBL/GenBank/DDBJ databases">
        <title>Pseudomonas sp. nov., isolated from mangrove soil.</title>
        <authorList>
            <person name="Chen C."/>
        </authorList>
    </citation>
    <scope>NUCLEOTIDE SEQUENCE [LARGE SCALE GENOMIC DNA]</scope>
    <source>
        <strain evidence="3 4">TC-11</strain>
    </source>
</reference>
<proteinExistence type="predicted"/>
<protein>
    <recommendedName>
        <fullName evidence="5">Phage coat protein</fullName>
    </recommendedName>
</protein>
<evidence type="ECO:0000313" key="3">
    <source>
        <dbReference type="EMBL" id="PTU72798.1"/>
    </source>
</evidence>
<feature type="chain" id="PRO_5015724024" description="Phage coat protein" evidence="2">
    <location>
        <begin position="27"/>
        <end position="73"/>
    </location>
</feature>
<dbReference type="RefSeq" id="WP_108109337.1">
    <property type="nucleotide sequence ID" value="NZ_QASN01000022.1"/>
</dbReference>
<dbReference type="AlphaFoldDB" id="A0A2T5P4Y2"/>
<gene>
    <name evidence="3" type="ORF">DBO85_18790</name>
</gene>
<dbReference type="EMBL" id="QASN01000022">
    <property type="protein sequence ID" value="PTU72798.1"/>
    <property type="molecule type" value="Genomic_DNA"/>
</dbReference>
<accession>A0A2T5P4Y2</accession>
<comment type="caution">
    <text evidence="3">The sequence shown here is derived from an EMBL/GenBank/DDBJ whole genome shotgun (WGS) entry which is preliminary data.</text>
</comment>
<name>A0A2T5P4Y2_9PSED</name>
<evidence type="ECO:0000256" key="1">
    <source>
        <dbReference type="SAM" id="Phobius"/>
    </source>
</evidence>
<keyword evidence="1" id="KW-1133">Transmembrane helix</keyword>
<dbReference type="Proteomes" id="UP000244064">
    <property type="component" value="Unassembled WGS sequence"/>
</dbReference>
<sequence>MQKLKRVSRDLVLALPFAAAAAAANAAGWDYSALTSDIDFSTIATGVLAVAALLAAVYAGIKGARVVLSFLRG</sequence>
<keyword evidence="1" id="KW-0472">Membrane</keyword>
<evidence type="ECO:0000313" key="4">
    <source>
        <dbReference type="Proteomes" id="UP000244064"/>
    </source>
</evidence>
<feature type="transmembrane region" description="Helical" evidence="1">
    <location>
        <begin position="42"/>
        <end position="61"/>
    </location>
</feature>
<keyword evidence="4" id="KW-1185">Reference proteome</keyword>
<evidence type="ECO:0008006" key="5">
    <source>
        <dbReference type="Google" id="ProtNLM"/>
    </source>
</evidence>
<evidence type="ECO:0000256" key="2">
    <source>
        <dbReference type="SAM" id="SignalP"/>
    </source>
</evidence>
<keyword evidence="2" id="KW-0732">Signal</keyword>
<feature type="signal peptide" evidence="2">
    <location>
        <begin position="1"/>
        <end position="26"/>
    </location>
</feature>
<keyword evidence="1" id="KW-0812">Transmembrane</keyword>